<feature type="compositionally biased region" description="Low complexity" evidence="1">
    <location>
        <begin position="1"/>
        <end position="16"/>
    </location>
</feature>
<accession>A0A4Y2LBD8</accession>
<keyword evidence="3" id="KW-1185">Reference proteome</keyword>
<dbReference type="EMBL" id="BGPR01005614">
    <property type="protein sequence ID" value="GBN11832.1"/>
    <property type="molecule type" value="Genomic_DNA"/>
</dbReference>
<sequence>MHISFSRVSSKTFSSRKSPRTHPCFPPSVFRLQRSPCRDLAASCAEMPHSLKHSLPDDEQDAFYVPSSLPPLHPKRSFAPHPTPSSVPTQERRRRRGGDKIHS</sequence>
<comment type="caution">
    <text evidence="2">The sequence shown here is derived from an EMBL/GenBank/DDBJ whole genome shotgun (WGS) entry which is preliminary data.</text>
</comment>
<dbReference type="Proteomes" id="UP000499080">
    <property type="component" value="Unassembled WGS sequence"/>
</dbReference>
<feature type="region of interest" description="Disordered" evidence="1">
    <location>
        <begin position="51"/>
        <end position="103"/>
    </location>
</feature>
<dbReference type="OrthoDB" id="10538988at2759"/>
<reference evidence="2 3" key="1">
    <citation type="journal article" date="2019" name="Sci. Rep.">
        <title>Orb-weaving spider Araneus ventricosus genome elucidates the spidroin gene catalogue.</title>
        <authorList>
            <person name="Kono N."/>
            <person name="Nakamura H."/>
            <person name="Ohtoshi R."/>
            <person name="Moran D.A.P."/>
            <person name="Shinohara A."/>
            <person name="Yoshida Y."/>
            <person name="Fujiwara M."/>
            <person name="Mori M."/>
            <person name="Tomita M."/>
            <person name="Arakawa K."/>
        </authorList>
    </citation>
    <scope>NUCLEOTIDE SEQUENCE [LARGE SCALE GENOMIC DNA]</scope>
</reference>
<name>A0A4Y2LBD8_ARAVE</name>
<evidence type="ECO:0000313" key="2">
    <source>
        <dbReference type="EMBL" id="GBN11832.1"/>
    </source>
</evidence>
<organism evidence="2 3">
    <name type="scientific">Araneus ventricosus</name>
    <name type="common">Orbweaver spider</name>
    <name type="synonym">Epeira ventricosa</name>
    <dbReference type="NCBI Taxonomy" id="182803"/>
    <lineage>
        <taxon>Eukaryota</taxon>
        <taxon>Metazoa</taxon>
        <taxon>Ecdysozoa</taxon>
        <taxon>Arthropoda</taxon>
        <taxon>Chelicerata</taxon>
        <taxon>Arachnida</taxon>
        <taxon>Araneae</taxon>
        <taxon>Araneomorphae</taxon>
        <taxon>Entelegynae</taxon>
        <taxon>Araneoidea</taxon>
        <taxon>Araneidae</taxon>
        <taxon>Araneus</taxon>
    </lineage>
</organism>
<feature type="region of interest" description="Disordered" evidence="1">
    <location>
        <begin position="1"/>
        <end position="28"/>
    </location>
</feature>
<evidence type="ECO:0000313" key="3">
    <source>
        <dbReference type="Proteomes" id="UP000499080"/>
    </source>
</evidence>
<gene>
    <name evidence="2" type="ORF">AVEN_205498_1</name>
</gene>
<proteinExistence type="predicted"/>
<dbReference type="AlphaFoldDB" id="A0A4Y2LBD8"/>
<evidence type="ECO:0000256" key="1">
    <source>
        <dbReference type="SAM" id="MobiDB-lite"/>
    </source>
</evidence>
<protein>
    <submittedName>
        <fullName evidence="2">Uncharacterized protein</fullName>
    </submittedName>
</protein>